<dbReference type="PATRIC" id="fig|728005.3.peg.2791"/>
<accession>A0A0F5PR54</accession>
<organism evidence="2 4">
    <name type="scientific">Devosia psychrophila</name>
    <dbReference type="NCBI Taxonomy" id="728005"/>
    <lineage>
        <taxon>Bacteria</taxon>
        <taxon>Pseudomonadati</taxon>
        <taxon>Pseudomonadota</taxon>
        <taxon>Alphaproteobacteria</taxon>
        <taxon>Hyphomicrobiales</taxon>
        <taxon>Devosiaceae</taxon>
        <taxon>Devosia</taxon>
    </lineage>
</organism>
<sequence>MAKDKLYLIKPGFTDANRDDGPFVCPFCNQIEGLLASFPELAANIEVERVDFPRPRAAVIAAVGEANQGLPLLVFGDAPAEDAKRHGETAYLQDTNGILTWLAERHGFPKPHKFLG</sequence>
<dbReference type="OrthoDB" id="1356145at2"/>
<proteinExistence type="predicted"/>
<dbReference type="Pfam" id="PF11287">
    <property type="entry name" value="DUF3088"/>
    <property type="match status" value="1"/>
</dbReference>
<evidence type="ECO:0000313" key="1">
    <source>
        <dbReference type="EMBL" id="KKC31065.1"/>
    </source>
</evidence>
<dbReference type="STRING" id="728005.SAMN04488059_12348"/>
<dbReference type="EMBL" id="FOMB01000023">
    <property type="protein sequence ID" value="SFD14346.1"/>
    <property type="molecule type" value="Genomic_DNA"/>
</dbReference>
<keyword evidence="3" id="KW-1185">Reference proteome</keyword>
<reference evidence="1 3" key="1">
    <citation type="submission" date="2015-03" db="EMBL/GenBank/DDBJ databases">
        <authorList>
            <person name="Lepp D."/>
            <person name="Hassan Y.I."/>
            <person name="Li X.-Z."/>
            <person name="Zhou T."/>
        </authorList>
    </citation>
    <scope>NUCLEOTIDE SEQUENCE [LARGE SCALE GENOMIC DNA]</scope>
    <source>
        <strain evidence="1 3">Cr7-05</strain>
    </source>
</reference>
<evidence type="ECO:0000313" key="4">
    <source>
        <dbReference type="Proteomes" id="UP000182258"/>
    </source>
</evidence>
<evidence type="ECO:0000313" key="3">
    <source>
        <dbReference type="Proteomes" id="UP000033519"/>
    </source>
</evidence>
<dbReference type="RefSeq" id="WP_046173063.1">
    <property type="nucleotide sequence ID" value="NZ_FOMB01000023.1"/>
</dbReference>
<protein>
    <recommendedName>
        <fullName evidence="5">DUF3088 domain-containing protein</fullName>
    </recommendedName>
</protein>
<reference evidence="2 4" key="2">
    <citation type="submission" date="2016-10" db="EMBL/GenBank/DDBJ databases">
        <authorList>
            <person name="de Groot N.N."/>
        </authorList>
    </citation>
    <scope>NUCLEOTIDE SEQUENCE [LARGE SCALE GENOMIC DNA]</scope>
    <source>
        <strain evidence="2 4">CGMCC 1.10210</strain>
    </source>
</reference>
<evidence type="ECO:0008006" key="5">
    <source>
        <dbReference type="Google" id="ProtNLM"/>
    </source>
</evidence>
<dbReference type="Proteomes" id="UP000182258">
    <property type="component" value="Unassembled WGS sequence"/>
</dbReference>
<dbReference type="AlphaFoldDB" id="A0A0F5PR54"/>
<evidence type="ECO:0000313" key="2">
    <source>
        <dbReference type="EMBL" id="SFD14346.1"/>
    </source>
</evidence>
<dbReference type="EMBL" id="LAPV01000235">
    <property type="protein sequence ID" value="KKC31065.1"/>
    <property type="molecule type" value="Genomic_DNA"/>
</dbReference>
<name>A0A0F5PR54_9HYPH</name>
<gene>
    <name evidence="2" type="ORF">SAMN04488059_12348</name>
    <name evidence="1" type="ORF">WH91_21610</name>
</gene>
<dbReference type="Proteomes" id="UP000033519">
    <property type="component" value="Unassembled WGS sequence"/>
</dbReference>
<dbReference type="InterPro" id="IPR021439">
    <property type="entry name" value="DUF3088"/>
</dbReference>